<reference evidence="5 6" key="1">
    <citation type="submission" date="2018-11" db="EMBL/GenBank/DDBJ databases">
        <title>Haplotype-resolved cattle genomes.</title>
        <authorList>
            <person name="Low W.Y."/>
            <person name="Tearle R."/>
            <person name="Bickhart D.M."/>
            <person name="Rosen B.D."/>
            <person name="Koren S."/>
            <person name="Rhie A."/>
            <person name="Hiendleder S."/>
            <person name="Phillippy A.M."/>
            <person name="Smith T.P.L."/>
            <person name="Williams J.L."/>
        </authorList>
    </citation>
    <scope>NUCLEOTIDE SEQUENCE [LARGE SCALE GENOMIC DNA]</scope>
</reference>
<evidence type="ECO:0000313" key="4">
    <source>
        <dbReference type="Ensembl" id="ENSBIXP00000039117.1"/>
    </source>
</evidence>
<dbReference type="SUPFAM" id="SSF54236">
    <property type="entry name" value="Ubiquitin-like"/>
    <property type="match status" value="1"/>
</dbReference>
<feature type="region of interest" description="Disordered" evidence="2">
    <location>
        <begin position="1"/>
        <end position="20"/>
    </location>
</feature>
<evidence type="ECO:0000256" key="1">
    <source>
        <dbReference type="ARBA" id="ARBA00022499"/>
    </source>
</evidence>
<dbReference type="SMR" id="A0A4W2EQE8"/>
<organism evidence="4 5">
    <name type="scientific">Bos indicus x Bos taurus</name>
    <name type="common">Hybrid cattle</name>
    <dbReference type="NCBI Taxonomy" id="30522"/>
    <lineage>
        <taxon>Eukaryota</taxon>
        <taxon>Metazoa</taxon>
        <taxon>Chordata</taxon>
        <taxon>Craniata</taxon>
        <taxon>Vertebrata</taxon>
        <taxon>Euteleostomi</taxon>
        <taxon>Mammalia</taxon>
        <taxon>Eutheria</taxon>
        <taxon>Laurasiatheria</taxon>
        <taxon>Artiodactyla</taxon>
        <taxon>Ruminantia</taxon>
        <taxon>Pecora</taxon>
        <taxon>Bovidae</taxon>
        <taxon>Bovinae</taxon>
        <taxon>Bos</taxon>
    </lineage>
</organism>
<dbReference type="GeneTree" id="ENSGT01150000287653"/>
<keyword evidence="1" id="KW-1017">Isopeptide bond</keyword>
<dbReference type="STRING" id="30522.A0A4W2EQE8"/>
<dbReference type="Gene3D" id="3.10.20.90">
    <property type="entry name" value="Phosphatidylinositol 3-kinase Catalytic Subunit, Chain A, domain 1"/>
    <property type="match status" value="1"/>
</dbReference>
<dbReference type="Proteomes" id="UP000314981">
    <property type="component" value="Chromosome 10"/>
</dbReference>
<dbReference type="Proteomes" id="UP000429181">
    <property type="component" value="Chromosome 10"/>
</dbReference>
<reference evidence="4" key="2">
    <citation type="submission" date="2025-05" db="UniProtKB">
        <authorList>
            <consortium name="Ensembl"/>
        </authorList>
    </citation>
    <scope>IDENTIFICATION</scope>
</reference>
<dbReference type="InterPro" id="IPR022617">
    <property type="entry name" value="Rad60/SUMO-like_dom"/>
</dbReference>
<name>A0A4W2EQE8_BOBOX</name>
<dbReference type="PANTHER" id="PTHR10562">
    <property type="entry name" value="SMALL UBIQUITIN-RELATED MODIFIER"/>
    <property type="match status" value="1"/>
</dbReference>
<protein>
    <recommendedName>
        <fullName evidence="3">Rad60/SUMO-like domain-containing protein</fullName>
    </recommendedName>
</protein>
<sequence length="83" mass="9311">MNLSDQEAKPSTEDLTGKKEGEYIKLKVTGQESSEIHFQVKMMTHFKKLKESHCQRQGAPVNSPRRCDLDSCAHDSLSSVSLC</sequence>
<evidence type="ECO:0000259" key="3">
    <source>
        <dbReference type="Pfam" id="PF11976"/>
    </source>
</evidence>
<proteinExistence type="predicted"/>
<accession>A0A4W2EQE8</accession>
<dbReference type="InterPro" id="IPR029071">
    <property type="entry name" value="Ubiquitin-like_domsf"/>
</dbReference>
<dbReference type="AlphaFoldDB" id="A0A4W2EQE8"/>
<evidence type="ECO:0000313" key="5">
    <source>
        <dbReference type="Proteomes" id="UP000314981"/>
    </source>
</evidence>
<dbReference type="Ensembl" id="ENSBIXT00000033018.1">
    <property type="protein sequence ID" value="ENSBIXP00000039117.1"/>
    <property type="gene ID" value="ENSBIXG00000023037.1"/>
</dbReference>
<feature type="domain" description="Rad60/SUMO-like" evidence="3">
    <location>
        <begin position="24"/>
        <end position="61"/>
    </location>
</feature>
<evidence type="ECO:0000313" key="6">
    <source>
        <dbReference type="Proteomes" id="UP000429181"/>
    </source>
</evidence>
<dbReference type="Ensembl" id="ENSBIXT00005050100.1">
    <property type="protein sequence ID" value="ENSBIXP00005040490.1"/>
    <property type="gene ID" value="ENSBIXG00005003951.1"/>
</dbReference>
<keyword evidence="5" id="KW-1185">Reference proteome</keyword>
<dbReference type="OMA" id="ELWENDL"/>
<dbReference type="Pfam" id="PF11976">
    <property type="entry name" value="Rad60-SLD"/>
    <property type="match status" value="1"/>
</dbReference>
<evidence type="ECO:0000256" key="2">
    <source>
        <dbReference type="SAM" id="MobiDB-lite"/>
    </source>
</evidence>